<organism evidence="4 5">
    <name type="scientific">Halomarina halobia</name>
    <dbReference type="NCBI Taxonomy" id="3033386"/>
    <lineage>
        <taxon>Archaea</taxon>
        <taxon>Methanobacteriati</taxon>
        <taxon>Methanobacteriota</taxon>
        <taxon>Stenosarchaea group</taxon>
        <taxon>Halobacteria</taxon>
        <taxon>Halobacteriales</taxon>
        <taxon>Natronomonadaceae</taxon>
        <taxon>Halomarina</taxon>
    </lineage>
</organism>
<dbReference type="InterPro" id="IPR002831">
    <property type="entry name" value="Tscrpt_reg_TrmB_N"/>
</dbReference>
<dbReference type="Pfam" id="PF11495">
    <property type="entry name" value="Regulator_TrmB"/>
    <property type="match status" value="1"/>
</dbReference>
<dbReference type="AlphaFoldDB" id="A0ABD6ADJ7"/>
<evidence type="ECO:0000259" key="3">
    <source>
        <dbReference type="Pfam" id="PF11495"/>
    </source>
</evidence>
<sequence>MEDRESLKEILTDAGFSKYEAEVYLSVLELTDASVADIAEVSPVPRSRVYDVLRNLKREGYLETYERGSLRARIRDPSAVVETLTERSRDFAEAADGIEETWEQPQITQNSVRVFQEHESVIAHARQQLAEAKNIVHLAVSPDELNAISDSLKTLRERGVVVQIVLHEGSDGFEGPAAFDSLYPDVATEVRFCASLLPFIVLIDGDLTILGVQSQRGREYGMVVKYHVLSSILHWYFQIQLWEPWDVVYSSSEVDEMTYVSIRELIRDLESVRDTGETVTVRVKGIETLTGDRVTITGEVNDIMYVDSNAATDQPFRQPFIQAAIVVTDESRDYTIGGYGAILEDIRATRITILSVE</sequence>
<dbReference type="SUPFAM" id="SSF46785">
    <property type="entry name" value="Winged helix' DNA-binding domain"/>
    <property type="match status" value="1"/>
</dbReference>
<dbReference type="InterPro" id="IPR021586">
    <property type="entry name" value="Tscrpt_reg_TrmB_C"/>
</dbReference>
<dbReference type="SUPFAM" id="SSF159071">
    <property type="entry name" value="TrmB C-terminal domain-like"/>
    <property type="match status" value="1"/>
</dbReference>
<dbReference type="RefSeq" id="WP_276305927.1">
    <property type="nucleotide sequence ID" value="NZ_CP119993.1"/>
</dbReference>
<dbReference type="Pfam" id="PF01978">
    <property type="entry name" value="TrmB"/>
    <property type="match status" value="1"/>
</dbReference>
<keyword evidence="5" id="KW-1185">Reference proteome</keyword>
<gene>
    <name evidence="4" type="ORF">ACFQPE_15985</name>
</gene>
<evidence type="ECO:0000313" key="4">
    <source>
        <dbReference type="EMBL" id="MFC7318282.1"/>
    </source>
</evidence>
<dbReference type="InterPro" id="IPR036390">
    <property type="entry name" value="WH_DNA-bd_sf"/>
</dbReference>
<protein>
    <submittedName>
        <fullName evidence="4">TrmB family transcriptional regulator</fullName>
    </submittedName>
</protein>
<dbReference type="PANTHER" id="PTHR34293">
    <property type="entry name" value="HTH-TYPE TRANSCRIPTIONAL REGULATOR TRMBL2"/>
    <property type="match status" value="1"/>
</dbReference>
<feature type="domain" description="Transcription regulator TrmB C-terminal" evidence="3">
    <location>
        <begin position="112"/>
        <end position="353"/>
    </location>
</feature>
<feature type="domain" description="Transcription regulator TrmB N-terminal" evidence="2">
    <location>
        <begin position="12"/>
        <end position="67"/>
    </location>
</feature>
<dbReference type="Proteomes" id="UP001596547">
    <property type="component" value="Unassembled WGS sequence"/>
</dbReference>
<evidence type="ECO:0000259" key="2">
    <source>
        <dbReference type="Pfam" id="PF01978"/>
    </source>
</evidence>
<dbReference type="Gene3D" id="1.10.10.10">
    <property type="entry name" value="Winged helix-like DNA-binding domain superfamily/Winged helix DNA-binding domain"/>
    <property type="match status" value="1"/>
</dbReference>
<dbReference type="InterPro" id="IPR051797">
    <property type="entry name" value="TrmB-like"/>
</dbReference>
<evidence type="ECO:0000256" key="1">
    <source>
        <dbReference type="ARBA" id="ARBA00007287"/>
    </source>
</evidence>
<reference evidence="4 5" key="1">
    <citation type="journal article" date="2019" name="Int. J. Syst. Evol. Microbiol.">
        <title>The Global Catalogue of Microorganisms (GCM) 10K type strain sequencing project: providing services to taxonomists for standard genome sequencing and annotation.</title>
        <authorList>
            <consortium name="The Broad Institute Genomics Platform"/>
            <consortium name="The Broad Institute Genome Sequencing Center for Infectious Disease"/>
            <person name="Wu L."/>
            <person name="Ma J."/>
        </authorList>
    </citation>
    <scope>NUCLEOTIDE SEQUENCE [LARGE SCALE GENOMIC DNA]</scope>
    <source>
        <strain evidence="4 5">PSR21</strain>
    </source>
</reference>
<dbReference type="InterPro" id="IPR036388">
    <property type="entry name" value="WH-like_DNA-bd_sf"/>
</dbReference>
<comment type="caution">
    <text evidence="4">The sequence shown here is derived from an EMBL/GenBank/DDBJ whole genome shotgun (WGS) entry which is preliminary data.</text>
</comment>
<dbReference type="PANTHER" id="PTHR34293:SF1">
    <property type="entry name" value="HTH-TYPE TRANSCRIPTIONAL REGULATOR TRMBL2"/>
    <property type="match status" value="1"/>
</dbReference>
<comment type="similarity">
    <text evidence="1">Belongs to the transcriptional regulator TrmB family.</text>
</comment>
<dbReference type="EMBL" id="JBHTBF010000003">
    <property type="protein sequence ID" value="MFC7318282.1"/>
    <property type="molecule type" value="Genomic_DNA"/>
</dbReference>
<accession>A0ABD6ADJ7</accession>
<evidence type="ECO:0000313" key="5">
    <source>
        <dbReference type="Proteomes" id="UP001596547"/>
    </source>
</evidence>
<proteinExistence type="inferred from homology"/>
<dbReference type="GeneID" id="79317545"/>
<name>A0ABD6ADJ7_9EURY</name>